<organism evidence="1 2">
    <name type="scientific">Caenorhabditis japonica</name>
    <dbReference type="NCBI Taxonomy" id="281687"/>
    <lineage>
        <taxon>Eukaryota</taxon>
        <taxon>Metazoa</taxon>
        <taxon>Ecdysozoa</taxon>
        <taxon>Nematoda</taxon>
        <taxon>Chromadorea</taxon>
        <taxon>Rhabditida</taxon>
        <taxon>Rhabditina</taxon>
        <taxon>Rhabditomorpha</taxon>
        <taxon>Rhabditoidea</taxon>
        <taxon>Rhabditidae</taxon>
        <taxon>Peloderinae</taxon>
        <taxon>Caenorhabditis</taxon>
    </lineage>
</organism>
<protein>
    <submittedName>
        <fullName evidence="1">Uncharacterized protein</fullName>
    </submittedName>
</protein>
<name>A0A8R1I609_CAEJA</name>
<reference evidence="2" key="1">
    <citation type="submission" date="2010-08" db="EMBL/GenBank/DDBJ databases">
        <authorList>
            <consortium name="Caenorhabditis japonica Sequencing Consortium"/>
            <person name="Wilson R.K."/>
        </authorList>
    </citation>
    <scope>NUCLEOTIDE SEQUENCE [LARGE SCALE GENOMIC DNA]</scope>
    <source>
        <strain evidence="2">DF5081</strain>
    </source>
</reference>
<proteinExistence type="predicted"/>
<evidence type="ECO:0000313" key="1">
    <source>
        <dbReference type="EnsemblMetazoa" id="CJA17714a.1"/>
    </source>
</evidence>
<evidence type="ECO:0000313" key="2">
    <source>
        <dbReference type="Proteomes" id="UP000005237"/>
    </source>
</evidence>
<reference evidence="1" key="2">
    <citation type="submission" date="2022-06" db="UniProtKB">
        <authorList>
            <consortium name="EnsemblMetazoa"/>
        </authorList>
    </citation>
    <scope>IDENTIFICATION</scope>
    <source>
        <strain evidence="1">DF5081</strain>
    </source>
</reference>
<keyword evidence="2" id="KW-1185">Reference proteome</keyword>
<dbReference type="Proteomes" id="UP000005237">
    <property type="component" value="Unassembled WGS sequence"/>
</dbReference>
<dbReference type="EnsemblMetazoa" id="CJA17714a.1">
    <property type="protein sequence ID" value="CJA17714a.1"/>
    <property type="gene ID" value="WBGene00136918"/>
</dbReference>
<accession>A0A8R1I609</accession>
<sequence>MDVNKMLLIASREHGRAPVLEDLALSAAWIGVMINHSFHQKAESLAAAHMKFCFDEQRSITYGVVFETANGLKILETEANLKREEFREVQEKVTLLGQEIEELHYEIEVWQEKVKQTVTELDECRMEMQLMKKNQEEKNTIAENDRKTQEELHLNEISKKDQFISSLELKMNDIVLQTPSRGMKLKAYDKLQTQEARDEQCQRVLQAICRFVQQHNLDQFATELQFDFRHRRIVARHRNLNRKLTLSIAFP</sequence>
<dbReference type="AlphaFoldDB" id="A0A8R1I609"/>